<keyword evidence="2" id="KW-0812">Transmembrane</keyword>
<gene>
    <name evidence="4" type="ORF">DB32_002912</name>
</gene>
<dbReference type="OrthoDB" id="5491447at2"/>
<keyword evidence="5" id="KW-1185">Reference proteome</keyword>
<feature type="region of interest" description="Disordered" evidence="1">
    <location>
        <begin position="316"/>
        <end position="342"/>
    </location>
</feature>
<dbReference type="KEGG" id="samy:DB32_002912"/>
<evidence type="ECO:0000256" key="1">
    <source>
        <dbReference type="SAM" id="MobiDB-lite"/>
    </source>
</evidence>
<protein>
    <recommendedName>
        <fullName evidence="3">Protein-glutamine gamma-glutamyltransferase-like C-terminal domain-containing protein</fullName>
    </recommendedName>
</protein>
<dbReference type="AlphaFoldDB" id="A0A0F6YI45"/>
<dbReference type="Proteomes" id="UP000034883">
    <property type="component" value="Chromosome"/>
</dbReference>
<dbReference type="STRING" id="927083.DB32_002912"/>
<accession>A0A0F6YI45</accession>
<feature type="transmembrane region" description="Helical" evidence="2">
    <location>
        <begin position="129"/>
        <end position="151"/>
    </location>
</feature>
<sequence length="558" mass="59903">MDASHRETIGRRDLSPAGAIDRLDRAFALARAGGVVLAARAWGAGALVAVAVIASWYLEAIEGVRALRPLLVLAAALAWWARAVSLGRVARAHVVRLWADAPIPADAGRARDVARTAGWAAIGLWAGGWALAIGALAGPLGVVLVLPLFAVRGAIAPSWLARSACAAEAGVAALRRAIGDSSGQRFVGMIAELLVLVGALGLYVNALATIAVGMLLARSFFGLDVATLDAFLSVRNTFVLVVVAMIVLVAIEPLRAALSALTWVEARVREEGLDLRIAIDDAIARSRPRRAGARIAAGIAITVALAAGRVDAQALPPPPPLPPGFGQSAAPSEPEPEVVAEDSEEDARAREDAAAILARPEFQDHGDARGRGVRELIERLLEWLFRHRDPIEAPITPRAPEIPLPGPLVFLAMAIVVALLVAILLHVTRPLRRGARVVEAPQLTPDAVADPRERAPDEWVDDAARLAAEGRHREALRALYLATLVALDRRRLIRFEKTLTNGQYLRQMPDGEARVDFRDFTRRFDRTWYGREPASEHDYRACRDLAERIVAHARGGHA</sequence>
<name>A0A0F6YI45_9BACT</name>
<reference evidence="4 5" key="1">
    <citation type="submission" date="2015-03" db="EMBL/GenBank/DDBJ databases">
        <title>Genome assembly of Sandaracinus amylolyticus DSM 53668.</title>
        <authorList>
            <person name="Sharma G."/>
            <person name="Subramanian S."/>
        </authorList>
    </citation>
    <scope>NUCLEOTIDE SEQUENCE [LARGE SCALE GENOMIC DNA]</scope>
    <source>
        <strain evidence="4 5">DSM 53668</strain>
    </source>
</reference>
<proteinExistence type="predicted"/>
<dbReference type="EMBL" id="CP011125">
    <property type="protein sequence ID" value="AKF05763.1"/>
    <property type="molecule type" value="Genomic_DNA"/>
</dbReference>
<feature type="transmembrane region" description="Helical" evidence="2">
    <location>
        <begin position="291"/>
        <end position="310"/>
    </location>
</feature>
<evidence type="ECO:0000259" key="3">
    <source>
        <dbReference type="Pfam" id="PF13559"/>
    </source>
</evidence>
<feature type="transmembrane region" description="Helical" evidence="2">
    <location>
        <begin position="70"/>
        <end position="90"/>
    </location>
</feature>
<feature type="transmembrane region" description="Helical" evidence="2">
    <location>
        <begin position="237"/>
        <end position="258"/>
    </location>
</feature>
<evidence type="ECO:0000256" key="2">
    <source>
        <dbReference type="SAM" id="Phobius"/>
    </source>
</evidence>
<organism evidence="4 5">
    <name type="scientific">Sandaracinus amylolyticus</name>
    <dbReference type="NCBI Taxonomy" id="927083"/>
    <lineage>
        <taxon>Bacteria</taxon>
        <taxon>Pseudomonadati</taxon>
        <taxon>Myxococcota</taxon>
        <taxon>Polyangia</taxon>
        <taxon>Polyangiales</taxon>
        <taxon>Sandaracinaceae</taxon>
        <taxon>Sandaracinus</taxon>
    </lineage>
</organism>
<dbReference type="RefSeq" id="WP_053232995.1">
    <property type="nucleotide sequence ID" value="NZ_CP011125.1"/>
</dbReference>
<feature type="transmembrane region" description="Helical" evidence="2">
    <location>
        <begin position="408"/>
        <end position="427"/>
    </location>
</feature>
<feature type="transmembrane region" description="Helical" evidence="2">
    <location>
        <begin position="37"/>
        <end position="58"/>
    </location>
</feature>
<feature type="transmembrane region" description="Helical" evidence="2">
    <location>
        <begin position="193"/>
        <end position="217"/>
    </location>
</feature>
<keyword evidence="2" id="KW-1133">Transmembrane helix</keyword>
<keyword evidence="2" id="KW-0472">Membrane</keyword>
<evidence type="ECO:0000313" key="4">
    <source>
        <dbReference type="EMBL" id="AKF05763.1"/>
    </source>
</evidence>
<evidence type="ECO:0000313" key="5">
    <source>
        <dbReference type="Proteomes" id="UP000034883"/>
    </source>
</evidence>
<dbReference type="Pfam" id="PF13559">
    <property type="entry name" value="DUF4129"/>
    <property type="match status" value="1"/>
</dbReference>
<dbReference type="InterPro" id="IPR025403">
    <property type="entry name" value="TgpA-like_C"/>
</dbReference>
<feature type="domain" description="Protein-glutamine gamma-glutamyltransferase-like C-terminal" evidence="3">
    <location>
        <begin position="479"/>
        <end position="546"/>
    </location>
</feature>